<dbReference type="EMBL" id="JACHHP010000004">
    <property type="protein sequence ID" value="MBB5209024.1"/>
    <property type="molecule type" value="Genomic_DNA"/>
</dbReference>
<dbReference type="GO" id="GO:0016020">
    <property type="term" value="C:membrane"/>
    <property type="evidence" value="ECO:0007669"/>
    <property type="project" value="TreeGrafter"/>
</dbReference>
<reference evidence="3 4" key="1">
    <citation type="submission" date="2020-08" db="EMBL/GenBank/DDBJ databases">
        <title>Genomic Encyclopedia of Type Strains, Phase IV (KMG-IV): sequencing the most valuable type-strain genomes for metagenomic binning, comparative biology and taxonomic classification.</title>
        <authorList>
            <person name="Goeker M."/>
        </authorList>
    </citation>
    <scope>NUCLEOTIDE SEQUENCE [LARGE SCALE GENOMIC DNA]</scope>
    <source>
        <strain evidence="3 4">DSM 24163</strain>
    </source>
</reference>
<dbReference type="PANTHER" id="PTHR23028:SF53">
    <property type="entry name" value="ACYL_TRANSF_3 DOMAIN-CONTAINING PROTEIN"/>
    <property type="match status" value="1"/>
</dbReference>
<feature type="transmembrane region" description="Helical" evidence="1">
    <location>
        <begin position="291"/>
        <end position="312"/>
    </location>
</feature>
<dbReference type="RefSeq" id="WP_183961558.1">
    <property type="nucleotide sequence ID" value="NZ_JACHHP010000004.1"/>
</dbReference>
<dbReference type="Proteomes" id="UP000521199">
    <property type="component" value="Unassembled WGS sequence"/>
</dbReference>
<feature type="transmembrane region" description="Helical" evidence="1">
    <location>
        <begin position="45"/>
        <end position="64"/>
    </location>
</feature>
<dbReference type="GO" id="GO:0009103">
    <property type="term" value="P:lipopolysaccharide biosynthetic process"/>
    <property type="evidence" value="ECO:0007669"/>
    <property type="project" value="TreeGrafter"/>
</dbReference>
<keyword evidence="4" id="KW-1185">Reference proteome</keyword>
<feature type="transmembrane region" description="Helical" evidence="1">
    <location>
        <begin position="147"/>
        <end position="163"/>
    </location>
</feature>
<organism evidence="3 4">
    <name type="scientific">Chiayiivirga flava</name>
    <dbReference type="NCBI Taxonomy" id="659595"/>
    <lineage>
        <taxon>Bacteria</taxon>
        <taxon>Pseudomonadati</taxon>
        <taxon>Pseudomonadota</taxon>
        <taxon>Gammaproteobacteria</taxon>
        <taxon>Lysobacterales</taxon>
        <taxon>Lysobacteraceae</taxon>
        <taxon>Chiayiivirga</taxon>
    </lineage>
</organism>
<sequence length="361" mass="40202">MLSFLRDNPNRYPLGYHAGLDGLRGTMTLGVMAAHVREAWCPGSFVYMDTFFLMSAYLITSLLLKGWGRSGEIGFAKFYARRALRLFPAFYAMIAAFCVAAVFLDDTAGHLRQALVAGLYVSNWTRAFGLEMPQFLGHTWSLAIEEQYYLLWPLLLAGLLRWSGLRLRTVSIVLCAAFAFALWRSWLTFDGAPIERLYNGTDTRADALLIGCALGLALALPQVRDNAAVQRVCRAAALPAVIVLLVAGYTLQWQMRWMYAGGSTLFACVSAVLVAALVLPQRTLAHRVFELPPLVFLGRICYGLYLWHFPIYNVLRFGLGLTDAWVAGIGVPLTFAIAMLSYRYIERPFLAIKDRMGVAKA</sequence>
<feature type="transmembrane region" description="Helical" evidence="1">
    <location>
        <begin position="257"/>
        <end position="279"/>
    </location>
</feature>
<evidence type="ECO:0000259" key="2">
    <source>
        <dbReference type="Pfam" id="PF01757"/>
    </source>
</evidence>
<dbReference type="InterPro" id="IPR050879">
    <property type="entry name" value="Acyltransferase_3"/>
</dbReference>
<keyword evidence="1" id="KW-0812">Transmembrane</keyword>
<name>A0A7W8D6W9_9GAMM</name>
<proteinExistence type="predicted"/>
<gene>
    <name evidence="3" type="ORF">HNQ52_002574</name>
</gene>
<dbReference type="AlphaFoldDB" id="A0A7W8D6W9"/>
<dbReference type="GO" id="GO:0016747">
    <property type="term" value="F:acyltransferase activity, transferring groups other than amino-acyl groups"/>
    <property type="evidence" value="ECO:0007669"/>
    <property type="project" value="InterPro"/>
</dbReference>
<feature type="transmembrane region" description="Helical" evidence="1">
    <location>
        <begin position="84"/>
        <end position="104"/>
    </location>
</feature>
<feature type="domain" description="Acyltransferase 3" evidence="2">
    <location>
        <begin position="18"/>
        <end position="342"/>
    </location>
</feature>
<accession>A0A7W8D6W9</accession>
<feature type="transmembrane region" description="Helical" evidence="1">
    <location>
        <begin position="170"/>
        <end position="187"/>
    </location>
</feature>
<feature type="transmembrane region" description="Helical" evidence="1">
    <location>
        <begin position="235"/>
        <end position="251"/>
    </location>
</feature>
<comment type="caution">
    <text evidence="3">The sequence shown here is derived from an EMBL/GenBank/DDBJ whole genome shotgun (WGS) entry which is preliminary data.</text>
</comment>
<keyword evidence="1" id="KW-1133">Transmembrane helix</keyword>
<evidence type="ECO:0000313" key="4">
    <source>
        <dbReference type="Proteomes" id="UP000521199"/>
    </source>
</evidence>
<keyword evidence="1" id="KW-0472">Membrane</keyword>
<feature type="transmembrane region" description="Helical" evidence="1">
    <location>
        <begin position="207"/>
        <end position="223"/>
    </location>
</feature>
<feature type="transmembrane region" description="Helical" evidence="1">
    <location>
        <begin position="324"/>
        <end position="345"/>
    </location>
</feature>
<dbReference type="Pfam" id="PF01757">
    <property type="entry name" value="Acyl_transf_3"/>
    <property type="match status" value="1"/>
</dbReference>
<protein>
    <submittedName>
        <fullName evidence="3">Peptidoglycan/LPS O-acetylase OafA/YrhL</fullName>
    </submittedName>
</protein>
<dbReference type="InterPro" id="IPR002656">
    <property type="entry name" value="Acyl_transf_3_dom"/>
</dbReference>
<evidence type="ECO:0000313" key="3">
    <source>
        <dbReference type="EMBL" id="MBB5209024.1"/>
    </source>
</evidence>
<evidence type="ECO:0000256" key="1">
    <source>
        <dbReference type="SAM" id="Phobius"/>
    </source>
</evidence>
<dbReference type="PANTHER" id="PTHR23028">
    <property type="entry name" value="ACETYLTRANSFERASE"/>
    <property type="match status" value="1"/>
</dbReference>